<organism evidence="2 3">
    <name type="scientific">Rangifer tarandus platyrhynchus</name>
    <name type="common">Svalbard reindeer</name>
    <dbReference type="NCBI Taxonomy" id="3082113"/>
    <lineage>
        <taxon>Eukaryota</taxon>
        <taxon>Metazoa</taxon>
        <taxon>Chordata</taxon>
        <taxon>Craniata</taxon>
        <taxon>Vertebrata</taxon>
        <taxon>Euteleostomi</taxon>
        <taxon>Mammalia</taxon>
        <taxon>Eutheria</taxon>
        <taxon>Laurasiatheria</taxon>
        <taxon>Artiodactyla</taxon>
        <taxon>Ruminantia</taxon>
        <taxon>Pecora</taxon>
        <taxon>Cervidae</taxon>
        <taxon>Odocoileinae</taxon>
        <taxon>Rangifer</taxon>
    </lineage>
</organism>
<dbReference type="Proteomes" id="UP001176941">
    <property type="component" value="Chromosome 4"/>
</dbReference>
<protein>
    <submittedName>
        <fullName evidence="2">Uncharacterized protein</fullName>
    </submittedName>
</protein>
<reference evidence="2" key="1">
    <citation type="submission" date="2023-04" db="EMBL/GenBank/DDBJ databases">
        <authorList>
            <consortium name="ELIXIR-Norway"/>
        </authorList>
    </citation>
    <scope>NUCLEOTIDE SEQUENCE [LARGE SCALE GENOMIC DNA]</scope>
</reference>
<feature type="region of interest" description="Disordered" evidence="1">
    <location>
        <begin position="58"/>
        <end position="98"/>
    </location>
</feature>
<keyword evidence="3" id="KW-1185">Reference proteome</keyword>
<proteinExistence type="predicted"/>
<sequence length="190" mass="20609">MEVPTPRETYILIRWPLSPVLLLQGIELTQASGRLDSLPYPQHLLPSAALEDLQNSMVFASSSPSPPPGCPRTTDREGDGPRTGSSGHCPRRSAGGHLLGTRLKPHALPLTVRSTWNTGSDVHPAKGFSTCRSARCCSVSIRGRLWCLTPFDHMLQEDKGPSNTLTSRAPSLASEPHVTGAQEITLEWVK</sequence>
<dbReference type="EMBL" id="OX459940">
    <property type="protein sequence ID" value="CAI9175119.1"/>
    <property type="molecule type" value="Genomic_DNA"/>
</dbReference>
<evidence type="ECO:0000313" key="3">
    <source>
        <dbReference type="Proteomes" id="UP001176941"/>
    </source>
</evidence>
<gene>
    <name evidence="2" type="ORF">MRATA1EN1_LOCUS24081</name>
</gene>
<accession>A0ABN8ZMX2</accession>
<evidence type="ECO:0000256" key="1">
    <source>
        <dbReference type="SAM" id="MobiDB-lite"/>
    </source>
</evidence>
<name>A0ABN8ZMX2_RANTA</name>
<evidence type="ECO:0000313" key="2">
    <source>
        <dbReference type="EMBL" id="CAI9175119.1"/>
    </source>
</evidence>